<evidence type="ECO:0000313" key="2">
    <source>
        <dbReference type="EMBL" id="AKG43694.1"/>
    </source>
</evidence>
<evidence type="ECO:0000313" key="3">
    <source>
        <dbReference type="Proteomes" id="UP000034034"/>
    </source>
</evidence>
<dbReference type="PATRIC" id="fig|408015.6.peg.2345"/>
<name>A0A0F7FV31_9ACTN</name>
<gene>
    <name evidence="2" type="ORF">SXIM_23100</name>
</gene>
<dbReference type="AlphaFoldDB" id="A0A0F7FV31"/>
<feature type="compositionally biased region" description="Basic and acidic residues" evidence="1">
    <location>
        <begin position="45"/>
        <end position="57"/>
    </location>
</feature>
<sequence>MGRGGAGPEGTAPYGGRAAPEGRERSARRHRTGSVRCGPAVPRPSEARPREGAKGTV</sequence>
<organism evidence="2 3">
    <name type="scientific">Streptomyces xiamenensis</name>
    <dbReference type="NCBI Taxonomy" id="408015"/>
    <lineage>
        <taxon>Bacteria</taxon>
        <taxon>Bacillati</taxon>
        <taxon>Actinomycetota</taxon>
        <taxon>Actinomycetes</taxon>
        <taxon>Kitasatosporales</taxon>
        <taxon>Streptomycetaceae</taxon>
        <taxon>Streptomyces</taxon>
    </lineage>
</organism>
<dbReference type="Proteomes" id="UP000034034">
    <property type="component" value="Chromosome"/>
</dbReference>
<protein>
    <submittedName>
        <fullName evidence="2">Uncharacterized protein</fullName>
    </submittedName>
</protein>
<dbReference type="EMBL" id="CP009922">
    <property type="protein sequence ID" value="AKG43694.1"/>
    <property type="molecule type" value="Genomic_DNA"/>
</dbReference>
<accession>A0A0F7FV31</accession>
<feature type="region of interest" description="Disordered" evidence="1">
    <location>
        <begin position="1"/>
        <end position="57"/>
    </location>
</feature>
<proteinExistence type="predicted"/>
<keyword evidence="3" id="KW-1185">Reference proteome</keyword>
<dbReference type="KEGG" id="sxi:SXIM_23100"/>
<reference evidence="2" key="1">
    <citation type="submission" date="2019-08" db="EMBL/GenBank/DDBJ databases">
        <title>Complete genome sequence of a mangrove-derived Streptomyces xiamenensis.</title>
        <authorList>
            <person name="Xu J."/>
        </authorList>
    </citation>
    <scope>NUCLEOTIDE SEQUENCE</scope>
    <source>
        <strain evidence="2">318</strain>
    </source>
</reference>
<evidence type="ECO:0000256" key="1">
    <source>
        <dbReference type="SAM" id="MobiDB-lite"/>
    </source>
</evidence>
<dbReference type="HOGENOM" id="CLU_2994928_0_0_11"/>